<gene>
    <name evidence="1" type="ORF">FHS49_000339</name>
</gene>
<dbReference type="AlphaFoldDB" id="A0A7W9ECK0"/>
<dbReference type="Proteomes" id="UP000549617">
    <property type="component" value="Unassembled WGS sequence"/>
</dbReference>
<evidence type="ECO:0008006" key="3">
    <source>
        <dbReference type="Google" id="ProtNLM"/>
    </source>
</evidence>
<sequence length="256" mass="27868">MAPSRMAGGTLIFQSCDPAAAPAWVARCVESVRNWAETKGYSHRLLGNELFDPLPPDFASACADRKLPMSDLARLLWCRRFLAEGWDQIVWIDSDVLVLDPAAFAVDLLDHEMLCRELWLWRADGEIRARWAVNNCVMAWRPGSAVLPYYIHACAVLAAAEDGPGTLGLGPAFLTRLNAAAPLPTVDTVMTLSPLLMEAILSGDHTLLANARTLWNAPVYAVHLCGSLSGEGGPMLNPVQRYDQVITALQSNGFPA</sequence>
<dbReference type="RefSeq" id="WP_184014582.1">
    <property type="nucleotide sequence ID" value="NZ_JACIJC010000001.1"/>
</dbReference>
<protein>
    <recommendedName>
        <fullName evidence="3">Glycosyltransferase</fullName>
    </recommendedName>
</protein>
<evidence type="ECO:0000313" key="1">
    <source>
        <dbReference type="EMBL" id="MBB5684348.1"/>
    </source>
</evidence>
<evidence type="ECO:0000313" key="2">
    <source>
        <dbReference type="Proteomes" id="UP000549617"/>
    </source>
</evidence>
<accession>A0A7W9ECK0</accession>
<proteinExistence type="predicted"/>
<dbReference type="PROSITE" id="PS51257">
    <property type="entry name" value="PROKAR_LIPOPROTEIN"/>
    <property type="match status" value="1"/>
</dbReference>
<reference evidence="1 2" key="1">
    <citation type="submission" date="2020-08" db="EMBL/GenBank/DDBJ databases">
        <title>Genomic Encyclopedia of Type Strains, Phase IV (KMG-IV): sequencing the most valuable type-strain genomes for metagenomic binning, comparative biology and taxonomic classification.</title>
        <authorList>
            <person name="Goeker M."/>
        </authorList>
    </citation>
    <scope>NUCLEOTIDE SEQUENCE [LARGE SCALE GENOMIC DNA]</scope>
    <source>
        <strain evidence="1 2">DSM 25079</strain>
    </source>
</reference>
<organism evidence="1 2">
    <name type="scientific">Sphingobium boeckii</name>
    <dbReference type="NCBI Taxonomy" id="1082345"/>
    <lineage>
        <taxon>Bacteria</taxon>
        <taxon>Pseudomonadati</taxon>
        <taxon>Pseudomonadota</taxon>
        <taxon>Alphaproteobacteria</taxon>
        <taxon>Sphingomonadales</taxon>
        <taxon>Sphingomonadaceae</taxon>
        <taxon>Sphingobium</taxon>
    </lineage>
</organism>
<dbReference type="EMBL" id="JACIJC010000001">
    <property type="protein sequence ID" value="MBB5684348.1"/>
    <property type="molecule type" value="Genomic_DNA"/>
</dbReference>
<keyword evidence="2" id="KW-1185">Reference proteome</keyword>
<comment type="caution">
    <text evidence="1">The sequence shown here is derived from an EMBL/GenBank/DDBJ whole genome shotgun (WGS) entry which is preliminary data.</text>
</comment>
<name>A0A7W9ECK0_9SPHN</name>